<protein>
    <submittedName>
        <fullName evidence="3">XPB/Ssl2-like helicase family protein</fullName>
    </submittedName>
</protein>
<reference evidence="3 4" key="1">
    <citation type="submission" date="2018-03" db="EMBL/GenBank/DDBJ databases">
        <title>Genomic Encyclopedia of Archaeal and Bacterial Type Strains, Phase II (KMG-II): from individual species to whole genera.</title>
        <authorList>
            <person name="Goeker M."/>
        </authorList>
    </citation>
    <scope>NUCLEOTIDE SEQUENCE [LARGE SCALE GENOMIC DNA]</scope>
    <source>
        <strain evidence="3 4">DSM 45601</strain>
    </source>
</reference>
<evidence type="ECO:0000313" key="4">
    <source>
        <dbReference type="Proteomes" id="UP000237846"/>
    </source>
</evidence>
<feature type="domain" description="WYL" evidence="1">
    <location>
        <begin position="730"/>
        <end position="791"/>
    </location>
</feature>
<dbReference type="OrthoDB" id="3415124at2"/>
<accession>A0A2T0Q9W9</accession>
<dbReference type="InterPro" id="IPR026881">
    <property type="entry name" value="WYL_dom"/>
</dbReference>
<proteinExistence type="predicted"/>
<dbReference type="InterPro" id="IPR032830">
    <property type="entry name" value="XPB/Ssl2_N"/>
</dbReference>
<evidence type="ECO:0000313" key="3">
    <source>
        <dbReference type="EMBL" id="PRY00668.1"/>
    </source>
</evidence>
<name>A0A2T0Q9W9_9ACTN</name>
<dbReference type="GO" id="GO:0004386">
    <property type="term" value="F:helicase activity"/>
    <property type="evidence" value="ECO:0007669"/>
    <property type="project" value="UniProtKB-KW"/>
</dbReference>
<keyword evidence="3" id="KW-0347">Helicase</keyword>
<comment type="caution">
    <text evidence="3">The sequence shown here is derived from an EMBL/GenBank/DDBJ whole genome shotgun (WGS) entry which is preliminary data.</text>
</comment>
<dbReference type="PROSITE" id="PS52050">
    <property type="entry name" value="WYL"/>
    <property type="match status" value="1"/>
</dbReference>
<gene>
    <name evidence="3" type="ORF">CLV72_102299</name>
</gene>
<evidence type="ECO:0000259" key="2">
    <source>
        <dbReference type="Pfam" id="PF13625"/>
    </source>
</evidence>
<keyword evidence="4" id="KW-1185">Reference proteome</keyword>
<dbReference type="RefSeq" id="WP_106242453.1">
    <property type="nucleotide sequence ID" value="NZ_PVZC01000002.1"/>
</dbReference>
<keyword evidence="3" id="KW-0378">Hydrolase</keyword>
<dbReference type="Proteomes" id="UP000237846">
    <property type="component" value="Unassembled WGS sequence"/>
</dbReference>
<organism evidence="3 4">
    <name type="scientific">Allonocardiopsis opalescens</name>
    <dbReference type="NCBI Taxonomy" id="1144618"/>
    <lineage>
        <taxon>Bacteria</taxon>
        <taxon>Bacillati</taxon>
        <taxon>Actinomycetota</taxon>
        <taxon>Actinomycetes</taxon>
        <taxon>Streptosporangiales</taxon>
        <taxon>Allonocardiopsis</taxon>
    </lineage>
</organism>
<dbReference type="Pfam" id="PF13280">
    <property type="entry name" value="WYL"/>
    <property type="match status" value="1"/>
</dbReference>
<dbReference type="AlphaFoldDB" id="A0A2T0Q9W9"/>
<dbReference type="Pfam" id="PF13625">
    <property type="entry name" value="Helicase_C_3"/>
    <property type="match status" value="1"/>
</dbReference>
<dbReference type="EMBL" id="PVZC01000002">
    <property type="protein sequence ID" value="PRY00668.1"/>
    <property type="molecule type" value="Genomic_DNA"/>
</dbReference>
<keyword evidence="3" id="KW-0547">Nucleotide-binding</keyword>
<sequence>MGAHDTYVSWLRAAPDDRLAALFDARPDLITPVPADLRSLAARATTRAALVRALDRLDLVALRVVEALVAVGAAAPEELPALLTPDGGTPPEPADTSRAAELLLTRALIWESATGLRPAPGLDAVLPSPAGLGPRASLVFAGYPTDQLVDLLIDIRAASDPAAGAHSAPADRDPTLSGADLAERVAGLLAEPARVAALAEEAGPEARAALDRLAWGPSKGSVASARRRVRRADASSPIDRLLARGLLAAVDESTVALPREVGLLLRGGALFRDSAAAPPLTGTERRPDLVDRAAGGQALTFLRTVQSLLDAIADEPPSVLRAGGLGTRELRRLAQALDLDETAAATALEAAHAAGLLAAHDGEWLPTVGYDLWCQAEPARRWARLATAWLESTRVASLTGRRDERGKPVNALGPGLDRGAAPEIRADVLAALAAAPGLAPERAALAARLAWERPRRQGAGYELVVDATLREAAELGLIGLGALAAHGPALPSGEEAAAEALAPHLPEPVDHVLLQADLTAVAPGPLVPELARRLAQLAEVESTGGATVYRFTPDSVRRALDHGQGTDQILALLETRSATPVPQPLRYLVEDTARRHGRLRVGTAGAYLRCDDPVTLDQVLADPRAGHLQLFRLAPTVVAGHTTRPILVEALRELGYAPVPEAADGTVVLSRPRLRRAEAQPAAAQPRTPDAALRRAAVRALRAGDEAATTERRPLAAPADAPPRSAVAATLATLSAAVNAGARVWIGYLDNDGQASSRIVEPARVEGGYLTAYDATRAAVHRFALHRITGVAEVAGSTPA</sequence>
<evidence type="ECO:0000259" key="1">
    <source>
        <dbReference type="Pfam" id="PF13280"/>
    </source>
</evidence>
<keyword evidence="3" id="KW-0067">ATP-binding</keyword>
<feature type="domain" description="Helicase XPB/Ssl2 N-terminal" evidence="2">
    <location>
        <begin position="512"/>
        <end position="634"/>
    </location>
</feature>